<comment type="caution">
    <text evidence="1">The sequence shown here is derived from an EMBL/GenBank/DDBJ whole genome shotgun (WGS) entry which is preliminary data.</text>
</comment>
<feature type="non-terminal residue" evidence="1">
    <location>
        <position position="1"/>
    </location>
</feature>
<organism evidence="1 2">
    <name type="scientific">Leptospira harrisiae</name>
    <dbReference type="NCBI Taxonomy" id="2023189"/>
    <lineage>
        <taxon>Bacteria</taxon>
        <taxon>Pseudomonadati</taxon>
        <taxon>Spirochaetota</taxon>
        <taxon>Spirochaetia</taxon>
        <taxon>Leptospirales</taxon>
        <taxon>Leptospiraceae</taxon>
        <taxon>Leptospira</taxon>
    </lineage>
</organism>
<sequence>LYLCAPQALEKDLIRKYEQSSIKYKYIISKLLPSLKENLQRYINSLEKSDPDFDYVPIINCLIDSNFQQNNPLEVFSKVNEHNLDMIDLIMMEEYERLLLADSSKQLINNLTINETILQVLNNFDNASRNLRGARRAGKENYKINDEYDVQDLLYVMLKPIFPNLETEDPVPKIGGRGSRIDLVLKEHGILIETKMIKNSDQNETKFVKELKEDFESYHAYPGIKNLFVFVYDPYRKTKDKNNFTSLAGSRKKNDKEFNVEIVVT</sequence>
<evidence type="ECO:0000313" key="1">
    <source>
        <dbReference type="EMBL" id="PJZ82989.1"/>
    </source>
</evidence>
<dbReference type="AlphaFoldDB" id="A0A2N0AFB6"/>
<protein>
    <submittedName>
        <fullName evidence="1">Uncharacterized protein</fullName>
    </submittedName>
</protein>
<gene>
    <name evidence="1" type="ORF">CH364_18520</name>
</gene>
<dbReference type="EMBL" id="NPDX01000010">
    <property type="protein sequence ID" value="PJZ82989.1"/>
    <property type="molecule type" value="Genomic_DNA"/>
</dbReference>
<keyword evidence="2" id="KW-1185">Reference proteome</keyword>
<reference evidence="1 2" key="1">
    <citation type="submission" date="2017-07" db="EMBL/GenBank/DDBJ databases">
        <title>Leptospira spp. isolated from tropical soils.</title>
        <authorList>
            <person name="Thibeaux R."/>
            <person name="Iraola G."/>
            <person name="Ferres I."/>
            <person name="Bierque E."/>
            <person name="Girault D."/>
            <person name="Soupe-Gilbert M.-E."/>
            <person name="Picardeau M."/>
            <person name="Goarant C."/>
        </authorList>
    </citation>
    <scope>NUCLEOTIDE SEQUENCE [LARGE SCALE GENOMIC DNA]</scope>
    <source>
        <strain evidence="1 2">FH2-B-A1</strain>
    </source>
</reference>
<name>A0A2N0AFB6_9LEPT</name>
<dbReference type="RefSeq" id="WP_208859281.1">
    <property type="nucleotide sequence ID" value="NZ_NPDX01000010.1"/>
</dbReference>
<accession>A0A2N0AFB6</accession>
<proteinExistence type="predicted"/>
<dbReference type="Proteomes" id="UP000232145">
    <property type="component" value="Unassembled WGS sequence"/>
</dbReference>
<evidence type="ECO:0000313" key="2">
    <source>
        <dbReference type="Proteomes" id="UP000232145"/>
    </source>
</evidence>
<dbReference type="Pfam" id="PF18742">
    <property type="entry name" value="DpnII-MboI"/>
    <property type="match status" value="1"/>
</dbReference>